<reference evidence="2" key="1">
    <citation type="submission" date="2020-03" db="EMBL/GenBank/DDBJ databases">
        <title>The deep terrestrial virosphere.</title>
        <authorList>
            <person name="Holmfeldt K."/>
            <person name="Nilsson E."/>
            <person name="Simone D."/>
            <person name="Lopez-Fernandez M."/>
            <person name="Wu X."/>
            <person name="de Brujin I."/>
            <person name="Lundin D."/>
            <person name="Andersson A."/>
            <person name="Bertilsson S."/>
            <person name="Dopson M."/>
        </authorList>
    </citation>
    <scope>NUCLEOTIDE SEQUENCE</scope>
    <source>
        <strain evidence="2">MM415B00427</strain>
    </source>
</reference>
<sequence length="880" mass="94131">MPEDRPYLSYPFRSPRMDQSVPPNQVKIGSFGRLSGVDGRFSGGLRKYYGNKKVLDLDSVAGMGSIDAYNGPDYFRQVTFQKRNTSTVYRGFVIRWDSLNDTTDEQIDLIYTSDNGDTWSKLAIWDTGYGITSSLEIDCVVDRGYLIVAVDTKDTKTIYWNGSALVAIESGPGSFSTTLAAPTLNTTGVDTDYQLNGAGVYQVAWRFYDSTRGIYSALSDPVTIHMDHYKTTKAIGTVSFSSAGGDSGLLIDGDTITINGRVYEADDDSSYAGDVQIDILGLTSISEHTQALADAINEDSSAVVTASAQSASVLLESKVRGTAGNAYTLTKSETGANANDIAVSGTTLTGGGVVTTEPESQCKAVIDFPNHAAVVADETYDDFAALFDTVDIFRTIDLGNVTATTGAIFYLEQTIAKTGNWASSGVWDTLTATIGTIIDEALPFQTMYDPEKDIVSAPPQSGTIGRYEGQTYMAQAVSVDGGYDTLFSSAEHVSPEYFSTYNRHVGDPENGRPLRFLAAGNALFQLCYNAISFIFKSGKLQPIQISTLHRKRGIVGKEAAHASGNSIFMITGMGLGVLNGTDGSIGGISAVDRIIFDDWKSVISDVKSCYDAKLNASFFLNSSAEEMLILWHSTQTCSMLDGANFVGATSGPDIETGKNDRAFFITETGLIVSPDVLESGSGTMWDISDSYTLNGTVTTGGTTLTDSTATFHADMVGAKLYITSGDNAGLGRTISGVDVGTKTISFVSNFTNTIAVGDTYAISPVPFSLRAWPVQAEEISRFNRWGIVGVSIKARGISGFTDNVNDFWRVGAYRNSSAILEATTAEITVSENPSDSAGALCIDGIDIEPYIELISSGASFELTDAEFVIILSDSRTVNES</sequence>
<protein>
    <submittedName>
        <fullName evidence="2">Putative tail protein</fullName>
    </submittedName>
</protein>
<name>A0A6M3J5N0_9ZZZZ</name>
<evidence type="ECO:0000256" key="1">
    <source>
        <dbReference type="SAM" id="MobiDB-lite"/>
    </source>
</evidence>
<proteinExistence type="predicted"/>
<feature type="region of interest" description="Disordered" evidence="1">
    <location>
        <begin position="1"/>
        <end position="21"/>
    </location>
</feature>
<accession>A0A6M3J5N0</accession>
<dbReference type="EMBL" id="MT141533">
    <property type="protein sequence ID" value="QJA65176.1"/>
    <property type="molecule type" value="Genomic_DNA"/>
</dbReference>
<organism evidence="2">
    <name type="scientific">viral metagenome</name>
    <dbReference type="NCBI Taxonomy" id="1070528"/>
    <lineage>
        <taxon>unclassified sequences</taxon>
        <taxon>metagenomes</taxon>
        <taxon>organismal metagenomes</taxon>
    </lineage>
</organism>
<dbReference type="AlphaFoldDB" id="A0A6M3J5N0"/>
<gene>
    <name evidence="2" type="ORF">MM415B00427_0030</name>
</gene>
<evidence type="ECO:0000313" key="2">
    <source>
        <dbReference type="EMBL" id="QJA65176.1"/>
    </source>
</evidence>